<feature type="binding site" evidence="3">
    <location>
        <position position="53"/>
    </location>
    <ligand>
        <name>ATP</name>
        <dbReference type="ChEBI" id="CHEBI:30616"/>
    </ligand>
</feature>
<dbReference type="GO" id="GO:0004672">
    <property type="term" value="F:protein kinase activity"/>
    <property type="evidence" value="ECO:0007669"/>
    <property type="project" value="InterPro"/>
</dbReference>
<feature type="domain" description="Protein kinase" evidence="5">
    <location>
        <begin position="1"/>
        <end position="256"/>
    </location>
</feature>
<feature type="compositionally biased region" description="Low complexity" evidence="4">
    <location>
        <begin position="358"/>
        <end position="371"/>
    </location>
</feature>
<sequence length="572" mass="64025">MRSFFRTTFGDAQSGGSFVVEEGFHHYRQLGEGAYGRVCQVEDYADGTFYAIKQIDKVFKSSTMAKRILRELRLPRLLQHENILSIRDVYCSGEENTIINETNFSAVHIAAVMPMTPFLATRWYRAPELIWGEEQYDGRVDVWASGCVLAEMLGGGIPLFPGENNSHQLELIVAFLGLPPENELKMVPKPTRLFMEAVETQYVQKHGARKVVGVRAILGERFPTASAECLDLLAEMLSIRPTSRLDASACLSAEYCAADDTQKSKGWGGTEEDRDSTNRQGEGKREERLPVNKQEDREAAKGRGKGENKVEKETEEGEEKGEEKDGACGHGKAHGQEELPPTNARKRISQATLLECVPSARPSRSPPAALRGQTRSPNRIHASHERDAAGYRGHPQQDIDNDPDQHAQTDTAGREGGEGFSNHDEEESFEGDGGQDEDEREENGEDIEEEGEEGASWLVVPPVEGRALLPVGHSHARLSTSSSLHLSGASREGIHAVACAKRTVPEERAKSERKFRALDQDEMDRRQEAEREKVCFAFEQISGEDPASLQYLRDEIWKEYKYWAARWFFKRC</sequence>
<dbReference type="SMART" id="SM00220">
    <property type="entry name" value="S_TKc"/>
    <property type="match status" value="1"/>
</dbReference>
<keyword evidence="1 3" id="KW-0547">Nucleotide-binding</keyword>
<reference evidence="6" key="1">
    <citation type="submission" date="2014-11" db="EMBL/GenBank/DDBJ databases">
        <authorList>
            <person name="Otto D Thomas"/>
            <person name="Naeem Raeece"/>
        </authorList>
    </citation>
    <scope>NUCLEOTIDE SEQUENCE</scope>
</reference>
<dbReference type="Pfam" id="PF00069">
    <property type="entry name" value="Pkinase"/>
    <property type="match status" value="2"/>
</dbReference>
<evidence type="ECO:0000313" key="6">
    <source>
        <dbReference type="EMBL" id="CEM13551.1"/>
    </source>
</evidence>
<gene>
    <name evidence="6" type="ORF">Cvel_17250</name>
</gene>
<feature type="region of interest" description="Disordered" evidence="4">
    <location>
        <begin position="261"/>
        <end position="461"/>
    </location>
</feature>
<dbReference type="InterPro" id="IPR000719">
    <property type="entry name" value="Prot_kinase_dom"/>
</dbReference>
<name>A0A0G4FJR8_9ALVE</name>
<feature type="compositionally biased region" description="Basic and acidic residues" evidence="4">
    <location>
        <begin position="403"/>
        <end position="423"/>
    </location>
</feature>
<dbReference type="InterPro" id="IPR017441">
    <property type="entry name" value="Protein_kinase_ATP_BS"/>
</dbReference>
<organism evidence="6">
    <name type="scientific">Chromera velia CCMP2878</name>
    <dbReference type="NCBI Taxonomy" id="1169474"/>
    <lineage>
        <taxon>Eukaryota</taxon>
        <taxon>Sar</taxon>
        <taxon>Alveolata</taxon>
        <taxon>Colpodellida</taxon>
        <taxon>Chromeraceae</taxon>
        <taxon>Chromera</taxon>
    </lineage>
</organism>
<dbReference type="Gene3D" id="1.10.510.10">
    <property type="entry name" value="Transferase(Phosphotransferase) domain 1"/>
    <property type="match status" value="1"/>
</dbReference>
<evidence type="ECO:0000259" key="5">
    <source>
        <dbReference type="PROSITE" id="PS50011"/>
    </source>
</evidence>
<dbReference type="SUPFAM" id="SSF56112">
    <property type="entry name" value="Protein kinase-like (PK-like)"/>
    <property type="match status" value="1"/>
</dbReference>
<evidence type="ECO:0000256" key="3">
    <source>
        <dbReference type="PROSITE-ProRule" id="PRU10141"/>
    </source>
</evidence>
<dbReference type="Gene3D" id="3.30.200.20">
    <property type="entry name" value="Phosphorylase Kinase, domain 1"/>
    <property type="match status" value="1"/>
</dbReference>
<dbReference type="EMBL" id="CDMZ01000403">
    <property type="protein sequence ID" value="CEM13551.1"/>
    <property type="molecule type" value="Genomic_DNA"/>
</dbReference>
<protein>
    <recommendedName>
        <fullName evidence="5">Protein kinase domain-containing protein</fullName>
    </recommendedName>
</protein>
<feature type="compositionally biased region" description="Basic and acidic residues" evidence="4">
    <location>
        <begin position="275"/>
        <end position="312"/>
    </location>
</feature>
<keyword evidence="2 3" id="KW-0067">ATP-binding</keyword>
<evidence type="ECO:0000256" key="1">
    <source>
        <dbReference type="ARBA" id="ARBA00022741"/>
    </source>
</evidence>
<dbReference type="PROSITE" id="PS50011">
    <property type="entry name" value="PROTEIN_KINASE_DOM"/>
    <property type="match status" value="1"/>
</dbReference>
<proteinExistence type="predicted"/>
<dbReference type="InterPro" id="IPR050117">
    <property type="entry name" value="MAPK"/>
</dbReference>
<evidence type="ECO:0000256" key="2">
    <source>
        <dbReference type="ARBA" id="ARBA00022840"/>
    </source>
</evidence>
<dbReference type="InterPro" id="IPR011009">
    <property type="entry name" value="Kinase-like_dom_sf"/>
</dbReference>
<dbReference type="GO" id="GO:0005524">
    <property type="term" value="F:ATP binding"/>
    <property type="evidence" value="ECO:0007669"/>
    <property type="project" value="UniProtKB-UniRule"/>
</dbReference>
<accession>A0A0G4FJR8</accession>
<dbReference type="PANTHER" id="PTHR24055">
    <property type="entry name" value="MITOGEN-ACTIVATED PROTEIN KINASE"/>
    <property type="match status" value="1"/>
</dbReference>
<feature type="compositionally biased region" description="Acidic residues" evidence="4">
    <location>
        <begin position="424"/>
        <end position="453"/>
    </location>
</feature>
<evidence type="ECO:0000256" key="4">
    <source>
        <dbReference type="SAM" id="MobiDB-lite"/>
    </source>
</evidence>
<dbReference type="VEuPathDB" id="CryptoDB:Cvel_17250"/>
<dbReference type="AlphaFoldDB" id="A0A0G4FJR8"/>
<dbReference type="PROSITE" id="PS00107">
    <property type="entry name" value="PROTEIN_KINASE_ATP"/>
    <property type="match status" value="1"/>
</dbReference>